<feature type="compositionally biased region" description="Polar residues" evidence="4">
    <location>
        <begin position="2034"/>
        <end position="2053"/>
    </location>
</feature>
<feature type="compositionally biased region" description="Low complexity" evidence="4">
    <location>
        <begin position="590"/>
        <end position="600"/>
    </location>
</feature>
<evidence type="ECO:0000256" key="1">
    <source>
        <dbReference type="ARBA" id="ARBA00004245"/>
    </source>
</evidence>
<dbReference type="GO" id="GO:0030951">
    <property type="term" value="P:establishment or maintenance of microtubule cytoskeleton polarity"/>
    <property type="evidence" value="ECO:0007669"/>
    <property type="project" value="InterPro"/>
</dbReference>
<feature type="region of interest" description="Disordered" evidence="4">
    <location>
        <begin position="2034"/>
        <end position="2124"/>
    </location>
</feature>
<evidence type="ECO:0000259" key="5">
    <source>
        <dbReference type="SMART" id="SM01349"/>
    </source>
</evidence>
<organism evidence="6 7">
    <name type="scientific">Calocera viscosa (strain TUFC12733)</name>
    <dbReference type="NCBI Taxonomy" id="1330018"/>
    <lineage>
        <taxon>Eukaryota</taxon>
        <taxon>Fungi</taxon>
        <taxon>Dikarya</taxon>
        <taxon>Basidiomycota</taxon>
        <taxon>Agaricomycotina</taxon>
        <taxon>Dacrymycetes</taxon>
        <taxon>Dacrymycetales</taxon>
        <taxon>Dacrymycetaceae</taxon>
        <taxon>Calocera</taxon>
    </lineage>
</organism>
<dbReference type="Pfam" id="PF21040">
    <property type="entry name" value="CEP104-like_TOG"/>
    <property type="match status" value="2"/>
</dbReference>
<feature type="region of interest" description="Disordered" evidence="4">
    <location>
        <begin position="2203"/>
        <end position="2241"/>
    </location>
</feature>
<dbReference type="SUPFAM" id="SSF48371">
    <property type="entry name" value="ARM repeat"/>
    <property type="match status" value="2"/>
</dbReference>
<gene>
    <name evidence="6" type="ORF">CALVIDRAFT_602031</name>
</gene>
<dbReference type="GO" id="GO:0051010">
    <property type="term" value="F:microtubule plus-end binding"/>
    <property type="evidence" value="ECO:0007669"/>
    <property type="project" value="InterPro"/>
</dbReference>
<feature type="region of interest" description="Disordered" evidence="4">
    <location>
        <begin position="1612"/>
        <end position="1750"/>
    </location>
</feature>
<dbReference type="EMBL" id="KV417319">
    <property type="protein sequence ID" value="KZO91665.1"/>
    <property type="molecule type" value="Genomic_DNA"/>
</dbReference>
<dbReference type="OrthoDB" id="205662at2759"/>
<feature type="region of interest" description="Disordered" evidence="4">
    <location>
        <begin position="944"/>
        <end position="977"/>
    </location>
</feature>
<feature type="compositionally biased region" description="Polar residues" evidence="4">
    <location>
        <begin position="2066"/>
        <end position="2084"/>
    </location>
</feature>
<dbReference type="FunFam" id="1.25.10.10:FF:000068">
    <property type="entry name" value="cytoskeleton-associated protein 5 isoform X1"/>
    <property type="match status" value="2"/>
</dbReference>
<feature type="domain" description="TOG" evidence="5">
    <location>
        <begin position="91"/>
        <end position="326"/>
    </location>
</feature>
<keyword evidence="7" id="KW-1185">Reference proteome</keyword>
<keyword evidence="3" id="KW-0206">Cytoskeleton</keyword>
<dbReference type="InterPro" id="IPR016024">
    <property type="entry name" value="ARM-type_fold"/>
</dbReference>
<dbReference type="InterPro" id="IPR048491">
    <property type="entry name" value="XMAP215_CLASP_TOG"/>
</dbReference>
<evidence type="ECO:0000313" key="7">
    <source>
        <dbReference type="Proteomes" id="UP000076738"/>
    </source>
</evidence>
<reference evidence="6 7" key="1">
    <citation type="journal article" date="2016" name="Mol. Biol. Evol.">
        <title>Comparative Genomics of Early-Diverging Mushroom-Forming Fungi Provides Insights into the Origins of Lignocellulose Decay Capabilities.</title>
        <authorList>
            <person name="Nagy L.G."/>
            <person name="Riley R."/>
            <person name="Tritt A."/>
            <person name="Adam C."/>
            <person name="Daum C."/>
            <person name="Floudas D."/>
            <person name="Sun H."/>
            <person name="Yadav J.S."/>
            <person name="Pangilinan J."/>
            <person name="Larsson K.H."/>
            <person name="Matsuura K."/>
            <person name="Barry K."/>
            <person name="Labutti K."/>
            <person name="Kuo R."/>
            <person name="Ohm R.A."/>
            <person name="Bhattacharya S.S."/>
            <person name="Shirouzu T."/>
            <person name="Yoshinaga Y."/>
            <person name="Martin F.M."/>
            <person name="Grigoriev I.V."/>
            <person name="Hibbett D.S."/>
        </authorList>
    </citation>
    <scope>NUCLEOTIDE SEQUENCE [LARGE SCALE GENOMIC DNA]</scope>
    <source>
        <strain evidence="6 7">TUFC12733</strain>
    </source>
</reference>
<evidence type="ECO:0000256" key="4">
    <source>
        <dbReference type="SAM" id="MobiDB-lite"/>
    </source>
</evidence>
<accession>A0A167HIG3</accession>
<dbReference type="GO" id="GO:0061863">
    <property type="term" value="F:microtubule plus end polymerase"/>
    <property type="evidence" value="ECO:0007669"/>
    <property type="project" value="InterPro"/>
</dbReference>
<dbReference type="GO" id="GO:0046785">
    <property type="term" value="P:microtubule polymerization"/>
    <property type="evidence" value="ECO:0007669"/>
    <property type="project" value="InterPro"/>
</dbReference>
<feature type="compositionally biased region" description="Low complexity" evidence="4">
    <location>
        <begin position="57"/>
        <end position="80"/>
    </location>
</feature>
<dbReference type="Proteomes" id="UP000076738">
    <property type="component" value="Unassembled WGS sequence"/>
</dbReference>
<dbReference type="InterPro" id="IPR045110">
    <property type="entry name" value="XMAP215"/>
</dbReference>
<feature type="compositionally biased region" description="Polar residues" evidence="4">
    <location>
        <begin position="1728"/>
        <end position="1737"/>
    </location>
</feature>
<feature type="region of interest" description="Disordered" evidence="4">
    <location>
        <begin position="2256"/>
        <end position="2295"/>
    </location>
</feature>
<evidence type="ECO:0000256" key="3">
    <source>
        <dbReference type="ARBA" id="ARBA00023212"/>
    </source>
</evidence>
<dbReference type="GO" id="GO:0007051">
    <property type="term" value="P:spindle organization"/>
    <property type="evidence" value="ECO:0007669"/>
    <property type="project" value="InterPro"/>
</dbReference>
<dbReference type="SMART" id="SM01349">
    <property type="entry name" value="TOG"/>
    <property type="match status" value="5"/>
</dbReference>
<dbReference type="InterPro" id="IPR034085">
    <property type="entry name" value="TOG"/>
</dbReference>
<feature type="compositionally biased region" description="Low complexity" evidence="4">
    <location>
        <begin position="2098"/>
        <end position="2108"/>
    </location>
</feature>
<dbReference type="InterPro" id="IPR011989">
    <property type="entry name" value="ARM-like"/>
</dbReference>
<evidence type="ECO:0000256" key="2">
    <source>
        <dbReference type="ARBA" id="ARBA00022490"/>
    </source>
</evidence>
<feature type="region of interest" description="Disordered" evidence="4">
    <location>
        <begin position="320"/>
        <end position="351"/>
    </location>
</feature>
<evidence type="ECO:0000313" key="6">
    <source>
        <dbReference type="EMBL" id="KZO91665.1"/>
    </source>
</evidence>
<protein>
    <submittedName>
        <fullName evidence="6">ARM repeat-containing protein</fullName>
    </submittedName>
</protein>
<keyword evidence="2" id="KW-0963">Cytoplasm</keyword>
<feature type="region of interest" description="Disordered" evidence="4">
    <location>
        <begin position="585"/>
        <end position="714"/>
    </location>
</feature>
<name>A0A167HIG3_CALVF</name>
<dbReference type="FunFam" id="1.25.10.10:FF:000050">
    <property type="entry name" value="Cytoskeleton-associated protein 5 isoform X1"/>
    <property type="match status" value="1"/>
</dbReference>
<feature type="compositionally biased region" description="Basic and acidic residues" evidence="4">
    <location>
        <begin position="1"/>
        <end position="12"/>
    </location>
</feature>
<feature type="region of interest" description="Disordered" evidence="4">
    <location>
        <begin position="1"/>
        <end position="93"/>
    </location>
</feature>
<feature type="domain" description="TOG" evidence="5">
    <location>
        <begin position="355"/>
        <end position="593"/>
    </location>
</feature>
<dbReference type="Pfam" id="PF21041">
    <property type="entry name" value="XMAP215_CLASP_TOG"/>
    <property type="match status" value="3"/>
</dbReference>
<proteinExistence type="predicted"/>
<feature type="domain" description="TOG" evidence="5">
    <location>
        <begin position="979"/>
        <end position="1214"/>
    </location>
</feature>
<feature type="domain" description="TOG" evidence="5">
    <location>
        <begin position="716"/>
        <end position="951"/>
    </location>
</feature>
<dbReference type="GO" id="GO:0005856">
    <property type="term" value="C:cytoskeleton"/>
    <property type="evidence" value="ECO:0007669"/>
    <property type="project" value="UniProtKB-SubCell"/>
</dbReference>
<comment type="subcellular location">
    <subcellularLocation>
        <location evidence="1">Cytoplasm</location>
        <location evidence="1">Cytoskeleton</location>
    </subcellularLocation>
</comment>
<feature type="region of interest" description="Disordered" evidence="4">
    <location>
        <begin position="1209"/>
        <end position="1309"/>
    </location>
</feature>
<feature type="domain" description="TOG" evidence="5">
    <location>
        <begin position="1368"/>
        <end position="1618"/>
    </location>
</feature>
<feature type="compositionally biased region" description="Polar residues" evidence="4">
    <location>
        <begin position="329"/>
        <end position="345"/>
    </location>
</feature>
<dbReference type="STRING" id="1330018.A0A167HIG3"/>
<feature type="compositionally biased region" description="Low complexity" evidence="4">
    <location>
        <begin position="682"/>
        <end position="698"/>
    </location>
</feature>
<dbReference type="Gene3D" id="1.25.10.10">
    <property type="entry name" value="Leucine-rich Repeat Variant"/>
    <property type="match status" value="5"/>
</dbReference>
<feature type="compositionally biased region" description="Polar residues" evidence="4">
    <location>
        <begin position="2203"/>
        <end position="2230"/>
    </location>
</feature>
<feature type="compositionally biased region" description="Low complexity" evidence="4">
    <location>
        <begin position="1222"/>
        <end position="1242"/>
    </location>
</feature>
<sequence length="2295" mass="245228">MRAEDSDADKENTMMTPEPQRIKPMTADFGDDAGIDSSPPKPIAKPPARLMARKPDGGSSAPAPSKKPAAGASGSSKNAKGGSGPATDSFKFRHTPDDAENLIADLIPATIIEGYADANWKTRLAAVEEMEGWVNEQAGSVDSELVVRFLGGKKRDWNEKNFQVSAKVYIILSILADRSPSFGKASAALAIPHLTDKLGDMKLKKPAADALSLFAEKTSLSFVLGQAYEPMSKQKAPKVQADALGWIGQALTEFGIAGLNLRALVDFVKGALGNANATVRSAATSTLVTLRLFAGTGIKDFLSDLNPQLLNTISVEFDKAEGTPAPEPTRSQADLTGVTASTSSGGAPAGDAMDSLYPRVDIDKIIPASVLTQAGSDAWKERKEAMESVQAILSEGPNKRLNASMGEIGQVLKARVSDTNKAIQSLALGALSMIATGMGKPFDRYARLFVAPVAGVLADQKAPIRVTGLLTLTNMANACEDIETFIPGIATALESSNPLLRSNLLNWVAEWFKEHPSSPSGDLSSLITPIITGMEDKSGDVRKAAQAVLPAVIAEAGLDTVLGKLSSFKPATQQTVRPLIMAAKPVDHGSAPPQSSSSAPVRKSKPTSQPADLTPDEPVAAKRPAARSQTDMASMDEESSAPPRKQPMTADFGDDEMGADSPPPKPTAKPPARLMAKKATGPPAAAVPQPKKVAPAAAGSSKTTKGAPPQATDTFKFKHTPDEAEGLIVELIPPSVAAGYADANWKTRLAAVEEMEGWANEQAGSIDSEIVFRFLGGKKRDWNEKNFQVSAKVYSVLSILADKCPSFGKASAALAIPHLTEKLGDLKLKKPAGDALSLFAEKTSLSFVLTQAYEPMSKQKAPKVQAESLVWIGQMLTEFGIGGLNLRALVDFLKVALGNSNAAVRSAGTSTLVTLRLFAGTGIKDFLSDLNPQLLNTISTEFDKAEGTPAPEPTRSQADLAGATTTTAAGGAGDDPMDSLYPRVDLDKIIPGKVLTDGRSDAWKTRKEALETAQAILNEAANKRLKPNMGEIGQVLKTRVPDTNKAVQALALDIISRIATGMGKPFEKHTRLFVQAVAGVLTDQKAPIRAAALLTLTNMATACEEIDSFIPGLASALETSNPLLRSNLLSWVADWFKQHPPSLSLDLTPLAGPLIACLDDKSGDVRKAGQAVLPTVIAQAGFDVVMGKLSSLKGASQQAIRPLIMAAKPAASGPVPSQPVTSAPARSAPSASRQAPQPAESAMESSGSAPVQPAKHVPPKVLNGISGTTGVRSLRLGAVSSRPQSRADATDDERPSSVSAPSAPKTRLGYGLKRPTVVNKASVTPAEIEGVMSPPFSGTNLDNKRSRLAKDRGKFIFESVAPSKDVVDALQQQMEPHTSKDLTAQLFSHDHNADRDHLLGVAAMDECFIAVLNEEDKYGVSYEDVMAILIANSDLPLKYCSVRLQDTNPTMTMRCLELITHVLELLNKADYSLTDGEVASFVPSMIGKLGDSREVTRERIRGIFRLLEKQYPYSKIFQLLMEHGLKAKNARTRQSSLEDMASLINRYGMSICDPKAFPAVAAMVSDRDATVRQAALSVIGEGYGLVGDGIWARLGAIPPKDKSMIEERLRRLAPPAKPEPARPTNGIPRNLAAKPSNIARAASPGPSKLQAPRAMSPGPSSLPTAGRPGGGIPRPGASALPMPGGRPKSMLPSRLGSVHTRPASAVGGDLQSGSVENGAATERDVRTASRSSASQIRPASRATHDNGEPESVKDLIKQILSNDMETSIRALKKVQERLDVIGDTGEDNPAFRELSQNSVDLVEGIQIRMQHLFEERTERDAKTWRLTKHLITTLSNFIEQAALASALDSEALTALLEELTLRLLQTDEADDPKGKDTSRYINMVLLKLFTTAERISVFRALFTILLRLARDMNSTTSADSEDAKVVELVLKCIWKMARSIPEDLQKELLDPCQLFKCIEAFLQSIPPNEWRARAAAKVPSGDLPLRTVKVIIQHIVQHYGDDTYDQLSASFDDPSATIVYPYVYRILNAGTARASETASEQHTRPHSQISSARPPSPETGGGQDGLPTSDSASSLHGESESLTPSRRHGSIGTETRRSSTPSRASTSTNGYTAHGTPPDDDPDLRLMEILDHISSETTGSLHKQGITELYQFLKAYPHKRGKVERMLEKTGPQFKKYITRALASRAEDDEERELVFSDTLSKLESTVRSTPSSPKVSSPHRTPSVTSTRRASLAAKELSPDEQNTLTRLHGIFGYRGSAVGSPGRPTSGETVTTQGDDALRPNDVLAQLRDLRDR</sequence>
<dbReference type="PANTHER" id="PTHR12609">
    <property type="entry name" value="MICROTUBULE ASSOCIATED PROTEIN XMAP215"/>
    <property type="match status" value="1"/>
</dbReference>